<reference evidence="2 3" key="1">
    <citation type="journal article" date="2024" name="BMC Genomics">
        <title>De novo assembly and annotation of Popillia japonica's genome with initial clues to its potential as an invasive pest.</title>
        <authorList>
            <person name="Cucini C."/>
            <person name="Boschi S."/>
            <person name="Funari R."/>
            <person name="Cardaioli E."/>
            <person name="Iannotti N."/>
            <person name="Marturano G."/>
            <person name="Paoli F."/>
            <person name="Bruttini M."/>
            <person name="Carapelli A."/>
            <person name="Frati F."/>
            <person name="Nardi F."/>
        </authorList>
    </citation>
    <scope>NUCLEOTIDE SEQUENCE [LARGE SCALE GENOMIC DNA]</scope>
    <source>
        <strain evidence="2">DMR45628</strain>
    </source>
</reference>
<gene>
    <name evidence="2" type="ORF">QE152_g6968</name>
</gene>
<evidence type="ECO:0000313" key="2">
    <source>
        <dbReference type="EMBL" id="KAK9745401.1"/>
    </source>
</evidence>
<evidence type="ECO:0000313" key="3">
    <source>
        <dbReference type="Proteomes" id="UP001458880"/>
    </source>
</evidence>
<keyword evidence="3" id="KW-1185">Reference proteome</keyword>
<sequence>MFFGEILCLVMFNILYKIYSRRSDGSEDANIFTKGNRSFNRFLLFIPAMCDMTATSLMYIGLNLTI</sequence>
<organism evidence="2 3">
    <name type="scientific">Popillia japonica</name>
    <name type="common">Japanese beetle</name>
    <dbReference type="NCBI Taxonomy" id="7064"/>
    <lineage>
        <taxon>Eukaryota</taxon>
        <taxon>Metazoa</taxon>
        <taxon>Ecdysozoa</taxon>
        <taxon>Arthropoda</taxon>
        <taxon>Hexapoda</taxon>
        <taxon>Insecta</taxon>
        <taxon>Pterygota</taxon>
        <taxon>Neoptera</taxon>
        <taxon>Endopterygota</taxon>
        <taxon>Coleoptera</taxon>
        <taxon>Polyphaga</taxon>
        <taxon>Scarabaeiformia</taxon>
        <taxon>Scarabaeidae</taxon>
        <taxon>Rutelinae</taxon>
        <taxon>Popillia</taxon>
    </lineage>
</organism>
<keyword evidence="1" id="KW-1133">Transmembrane helix</keyword>
<keyword evidence="1" id="KW-0812">Transmembrane</keyword>
<evidence type="ECO:0000256" key="1">
    <source>
        <dbReference type="SAM" id="Phobius"/>
    </source>
</evidence>
<comment type="caution">
    <text evidence="2">The sequence shown here is derived from an EMBL/GenBank/DDBJ whole genome shotgun (WGS) entry which is preliminary data.</text>
</comment>
<accession>A0AAW1MFI4</accession>
<feature type="transmembrane region" description="Helical" evidence="1">
    <location>
        <begin position="42"/>
        <end position="62"/>
    </location>
</feature>
<name>A0AAW1MFI4_POPJA</name>
<protein>
    <submittedName>
        <fullName evidence="2">Uncharacterized protein</fullName>
    </submittedName>
</protein>
<proteinExistence type="predicted"/>
<dbReference type="AlphaFoldDB" id="A0AAW1MFI4"/>
<keyword evidence="1" id="KW-0472">Membrane</keyword>
<dbReference type="Proteomes" id="UP001458880">
    <property type="component" value="Unassembled WGS sequence"/>
</dbReference>
<dbReference type="EMBL" id="JASPKY010000049">
    <property type="protein sequence ID" value="KAK9745401.1"/>
    <property type="molecule type" value="Genomic_DNA"/>
</dbReference>